<accession>A0A0D6JUZ5</accession>
<dbReference type="GO" id="GO:0004065">
    <property type="term" value="F:arylsulfatase activity"/>
    <property type="evidence" value="ECO:0007669"/>
    <property type="project" value="TreeGrafter"/>
</dbReference>
<comment type="similarity">
    <text evidence="1">Belongs to the sulfatase family.</text>
</comment>
<feature type="domain" description="Sulfatase N-terminal" evidence="2">
    <location>
        <begin position="128"/>
        <end position="266"/>
    </location>
</feature>
<dbReference type="PANTHER" id="PTHR42693:SF33">
    <property type="entry name" value="ARYLSULFATASE"/>
    <property type="match status" value="1"/>
</dbReference>
<keyword evidence="4" id="KW-1185">Reference proteome</keyword>
<dbReference type="AlphaFoldDB" id="A0A0D6JUZ5"/>
<dbReference type="Pfam" id="PF00884">
    <property type="entry name" value="Sulfatase"/>
    <property type="match status" value="1"/>
</dbReference>
<proteinExistence type="inferred from homology"/>
<dbReference type="Gene3D" id="3.40.720.10">
    <property type="entry name" value="Alkaline Phosphatase, subunit A"/>
    <property type="match status" value="2"/>
</dbReference>
<evidence type="ECO:0000313" key="4">
    <source>
        <dbReference type="Proteomes" id="UP000198902"/>
    </source>
</evidence>
<dbReference type="EMBL" id="CSTE01000004">
    <property type="protein sequence ID" value="CQR52685.1"/>
    <property type="molecule type" value="Genomic_DNA"/>
</dbReference>
<name>A0A0D6JUZ5_9EURY</name>
<dbReference type="RefSeq" id="WP_082256467.1">
    <property type="nucleotide sequence ID" value="NZ_CABLRR010000004.1"/>
</dbReference>
<dbReference type="Proteomes" id="UP000198902">
    <property type="component" value="Unassembled WGS sequence"/>
</dbReference>
<reference evidence="4" key="1">
    <citation type="submission" date="2015-03" db="EMBL/GenBank/DDBJ databases">
        <authorList>
            <person name="Urmite Genomes"/>
        </authorList>
    </citation>
    <scope>NUCLEOTIDE SEQUENCE [LARGE SCALE GENOMIC DNA]</scope>
    <source>
        <strain evidence="4">Arc-Hr</strain>
    </source>
</reference>
<dbReference type="InterPro" id="IPR017850">
    <property type="entry name" value="Alkaline_phosphatase_core_sf"/>
</dbReference>
<evidence type="ECO:0000259" key="2">
    <source>
        <dbReference type="Pfam" id="PF00884"/>
    </source>
</evidence>
<dbReference type="SUPFAM" id="SSF53649">
    <property type="entry name" value="Alkaline phosphatase-like"/>
    <property type="match status" value="1"/>
</dbReference>
<organism evidence="3 4">
    <name type="scientific">Haloferax massiliensis</name>
    <dbReference type="NCBI Taxonomy" id="1476858"/>
    <lineage>
        <taxon>Archaea</taxon>
        <taxon>Methanobacteriati</taxon>
        <taxon>Methanobacteriota</taxon>
        <taxon>Stenosarchaea group</taxon>
        <taxon>Halobacteria</taxon>
        <taxon>Halobacteriales</taxon>
        <taxon>Haloferacaceae</taxon>
        <taxon>Haloferax</taxon>
    </lineage>
</organism>
<protein>
    <submittedName>
        <fullName evidence="3">Sulfatase</fullName>
    </submittedName>
</protein>
<gene>
    <name evidence="3" type="ORF">BN996_03260</name>
</gene>
<dbReference type="InterPro" id="IPR000917">
    <property type="entry name" value="Sulfatase_N"/>
</dbReference>
<evidence type="ECO:0000256" key="1">
    <source>
        <dbReference type="ARBA" id="ARBA00008779"/>
    </source>
</evidence>
<dbReference type="PANTHER" id="PTHR42693">
    <property type="entry name" value="ARYLSULFATASE FAMILY MEMBER"/>
    <property type="match status" value="1"/>
</dbReference>
<evidence type="ECO:0000313" key="3">
    <source>
        <dbReference type="EMBL" id="CQR52685.1"/>
    </source>
</evidence>
<dbReference type="OrthoDB" id="3164at2157"/>
<sequence>MTDTTASTSGTPLSKLADRPNVNNVLVFVSDAMRYDFLPDEVRQLGVTAKAISASTFTASSIPSLTTGLYPATHGVWMFDDRLPERPPLLDDDAYDVGFDTETVWIELDAPDKPPLQINHVDTERTIEDLEPPFVNFVHDVGPHAPYGFENGVFESTKEFFRTHERRRPQLVNLYRQDCHNSAQRFLRLYERLSEDGLLDETLVVFTSDHGQCLGEWTNGGRFGHGHPMAPENVEVPVVFAGAGLPEGETYDPLLSGVDVAPTVISAQRGEPPADVDGVDLWRSTPRPTRKVRSDVWQHLDVDVAGRAVELSVYAATSAWNRSGGYVFHRKSSVQRLGAIGYDNVFRGYSPAWLGNLSPTKALNMLSIALTSSMTYGAPDFSRDEAQRVVPSRLEQATHEASDAGLSDEQKTQLRDLGYLQ</sequence>
<dbReference type="InterPro" id="IPR050738">
    <property type="entry name" value="Sulfatase"/>
</dbReference>